<reference evidence="3 4" key="1">
    <citation type="journal article" date="2009" name="Stand. Genomic Sci.">
        <title>Complete genome sequence of Streptobacillus moniliformis type strain (9901T).</title>
        <authorList>
            <person name="Nolan M."/>
            <person name="Gronow S."/>
            <person name="Lapidus A."/>
            <person name="Ivanova N."/>
            <person name="Copeland A."/>
            <person name="Lucas S."/>
            <person name="Del Rio T.G."/>
            <person name="Chen F."/>
            <person name="Tice H."/>
            <person name="Pitluck S."/>
            <person name="Cheng J.F."/>
            <person name="Sims D."/>
            <person name="Meincke L."/>
            <person name="Bruce D."/>
            <person name="Goodwin L."/>
            <person name="Brettin T."/>
            <person name="Han C."/>
            <person name="Detter J.C."/>
            <person name="Ovchinikova G."/>
            <person name="Pati A."/>
            <person name="Mavromatis K."/>
            <person name="Mikhailova N."/>
            <person name="Chen A."/>
            <person name="Palaniappan K."/>
            <person name="Land M."/>
            <person name="Hauser L."/>
            <person name="Chang Y.J."/>
            <person name="Jeffries C.D."/>
            <person name="Rohde M."/>
            <person name="Sproer C."/>
            <person name="Goker M."/>
            <person name="Bristow J."/>
            <person name="Eisen J.A."/>
            <person name="Markowitz V."/>
            <person name="Hugenholtz P."/>
            <person name="Kyrpides N.C."/>
            <person name="Klenk H.P."/>
            <person name="Chain P."/>
        </authorList>
    </citation>
    <scope>NUCLEOTIDE SEQUENCE [LARGE SCALE GENOMIC DNA]</scope>
    <source>
        <strain evidence="4">ATCC 14647 / DSM 12112 / NCTC 10651 / 9901</strain>
    </source>
</reference>
<dbReference type="RefSeq" id="WP_012858385.1">
    <property type="nucleotide sequence ID" value="NC_013515.1"/>
</dbReference>
<sequence>MKKLLLSIILLAGLISFPAKLNSSKYGTRKYTTTSTNTKNVKNKSNNIFSGENNNEDNTNKVDIEKIEIKEQDTNSVLSNNEKIEKITVSEDIEKIEIKEQDTIYVSTNNEKVKEDINIEQTKEDINIEKTDKILNKVKLTGPRYRLELALGAVGIDENVKKDEYFSTSVAFLTEWKAKVNDKIDVSFGPKLTLNVATKILKTNNNSSQMSSSSSSGKSNKDYTIIPNLILGGEGNFNYRIEEDIKVYTGLEVGLGIGPEIKPSNGSTEVGYSFVFIGKMSVGIKIKDKYNIGIYTGNVKGILGIEAGYTF</sequence>
<dbReference type="HOGENOM" id="CLU_894051_0_0_0"/>
<dbReference type="KEGG" id="smf:Smon_0344"/>
<evidence type="ECO:0000256" key="1">
    <source>
        <dbReference type="SAM" id="MobiDB-lite"/>
    </source>
</evidence>
<evidence type="ECO:0000256" key="2">
    <source>
        <dbReference type="SAM" id="SignalP"/>
    </source>
</evidence>
<feature type="region of interest" description="Disordered" evidence="1">
    <location>
        <begin position="37"/>
        <end position="57"/>
    </location>
</feature>
<feature type="compositionally biased region" description="Polar residues" evidence="1">
    <location>
        <begin position="48"/>
        <end position="57"/>
    </location>
</feature>
<accession>D1AX02</accession>
<dbReference type="GeneID" id="69248178"/>
<dbReference type="STRING" id="519441.Smon_0344"/>
<feature type="chain" id="PRO_5003021127" description="Outer membrane protein beta-barrel domain-containing protein" evidence="2">
    <location>
        <begin position="22"/>
        <end position="311"/>
    </location>
</feature>
<dbReference type="EMBL" id="CP001779">
    <property type="protein sequence ID" value="ACZ00828.1"/>
    <property type="molecule type" value="Genomic_DNA"/>
</dbReference>
<name>D1AX02_STRM9</name>
<feature type="compositionally biased region" description="Low complexity" evidence="1">
    <location>
        <begin position="37"/>
        <end position="47"/>
    </location>
</feature>
<dbReference type="Proteomes" id="UP000002072">
    <property type="component" value="Chromosome"/>
</dbReference>
<gene>
    <name evidence="3" type="ordered locus">Smon_0344</name>
</gene>
<evidence type="ECO:0000313" key="3">
    <source>
        <dbReference type="EMBL" id="ACZ00828.1"/>
    </source>
</evidence>
<feature type="signal peptide" evidence="2">
    <location>
        <begin position="1"/>
        <end position="21"/>
    </location>
</feature>
<dbReference type="AlphaFoldDB" id="D1AX02"/>
<proteinExistence type="predicted"/>
<keyword evidence="2" id="KW-0732">Signal</keyword>
<protein>
    <recommendedName>
        <fullName evidence="5">Outer membrane protein beta-barrel domain-containing protein</fullName>
    </recommendedName>
</protein>
<evidence type="ECO:0000313" key="4">
    <source>
        <dbReference type="Proteomes" id="UP000002072"/>
    </source>
</evidence>
<keyword evidence="4" id="KW-1185">Reference proteome</keyword>
<evidence type="ECO:0008006" key="5">
    <source>
        <dbReference type="Google" id="ProtNLM"/>
    </source>
</evidence>
<organism evidence="3 4">
    <name type="scientific">Streptobacillus moniliformis (strain ATCC 14647 / DSM 12112 / NCTC 10651 / 9901)</name>
    <dbReference type="NCBI Taxonomy" id="519441"/>
    <lineage>
        <taxon>Bacteria</taxon>
        <taxon>Fusobacteriati</taxon>
        <taxon>Fusobacteriota</taxon>
        <taxon>Fusobacteriia</taxon>
        <taxon>Fusobacteriales</taxon>
        <taxon>Leptotrichiaceae</taxon>
        <taxon>Streptobacillus</taxon>
    </lineage>
</organism>